<dbReference type="InterPro" id="IPR029151">
    <property type="entry name" value="Sensor-like_sf"/>
</dbReference>
<dbReference type="PROSITE" id="PS50885">
    <property type="entry name" value="HAMP"/>
    <property type="match status" value="1"/>
</dbReference>
<dbReference type="InterPro" id="IPR003661">
    <property type="entry name" value="HisK_dim/P_dom"/>
</dbReference>
<dbReference type="STRING" id="1414654.BFR47_08425"/>
<keyword evidence="7 11" id="KW-0812">Transmembrane</keyword>
<gene>
    <name evidence="14" type="ORF">BFR47_08425</name>
</gene>
<feature type="domain" description="HAMP" evidence="13">
    <location>
        <begin position="309"/>
        <end position="362"/>
    </location>
</feature>
<feature type="domain" description="Histidine kinase" evidence="12">
    <location>
        <begin position="370"/>
        <end position="587"/>
    </location>
</feature>
<dbReference type="InterPro" id="IPR036890">
    <property type="entry name" value="HATPase_C_sf"/>
</dbReference>
<comment type="subcellular location">
    <subcellularLocation>
        <location evidence="2">Cell membrane</location>
        <topology evidence="2">Multi-pass membrane protein</topology>
    </subcellularLocation>
</comment>
<evidence type="ECO:0000259" key="13">
    <source>
        <dbReference type="PROSITE" id="PS50885"/>
    </source>
</evidence>
<organism evidence="14 15">
    <name type="scientific">Oceanisphaera psychrotolerans</name>
    <dbReference type="NCBI Taxonomy" id="1414654"/>
    <lineage>
        <taxon>Bacteria</taxon>
        <taxon>Pseudomonadati</taxon>
        <taxon>Pseudomonadota</taxon>
        <taxon>Gammaproteobacteria</taxon>
        <taxon>Aeromonadales</taxon>
        <taxon>Aeromonadaceae</taxon>
        <taxon>Oceanisphaera</taxon>
    </lineage>
</organism>
<dbReference type="AlphaFoldDB" id="A0A1J4QL13"/>
<keyword evidence="15" id="KW-1185">Reference proteome</keyword>
<evidence type="ECO:0000256" key="10">
    <source>
        <dbReference type="SAM" id="MobiDB-lite"/>
    </source>
</evidence>
<evidence type="ECO:0000259" key="12">
    <source>
        <dbReference type="PROSITE" id="PS50109"/>
    </source>
</evidence>
<comment type="caution">
    <text evidence="14">The sequence shown here is derived from an EMBL/GenBank/DDBJ whole genome shotgun (WGS) entry which is preliminary data.</text>
</comment>
<keyword evidence="6" id="KW-0808">Transferase</keyword>
<dbReference type="InterPro" id="IPR003594">
    <property type="entry name" value="HATPase_dom"/>
</dbReference>
<evidence type="ECO:0000256" key="1">
    <source>
        <dbReference type="ARBA" id="ARBA00000085"/>
    </source>
</evidence>
<keyword evidence="5" id="KW-0597">Phosphoprotein</keyword>
<dbReference type="InterPro" id="IPR036097">
    <property type="entry name" value="HisK_dim/P_sf"/>
</dbReference>
<dbReference type="Gene3D" id="6.10.340.10">
    <property type="match status" value="1"/>
</dbReference>
<dbReference type="RefSeq" id="WP_071471293.1">
    <property type="nucleotide sequence ID" value="NZ_MDKE01000002.1"/>
</dbReference>
<dbReference type="GO" id="GO:0009927">
    <property type="term" value="F:histidine phosphotransfer kinase activity"/>
    <property type="evidence" value="ECO:0007669"/>
    <property type="project" value="TreeGrafter"/>
</dbReference>
<dbReference type="Pfam" id="PF02518">
    <property type="entry name" value="HATPase_c"/>
    <property type="match status" value="1"/>
</dbReference>
<dbReference type="SMART" id="SM00388">
    <property type="entry name" value="HisKA"/>
    <property type="match status" value="1"/>
</dbReference>
<dbReference type="CDD" id="cd12914">
    <property type="entry name" value="PDC1_DGC_like"/>
    <property type="match status" value="1"/>
</dbReference>
<dbReference type="Gene3D" id="3.30.450.20">
    <property type="entry name" value="PAS domain"/>
    <property type="match status" value="1"/>
</dbReference>
<proteinExistence type="predicted"/>
<dbReference type="Proteomes" id="UP000243073">
    <property type="component" value="Unassembled WGS sequence"/>
</dbReference>
<feature type="region of interest" description="Disordered" evidence="10">
    <location>
        <begin position="590"/>
        <end position="612"/>
    </location>
</feature>
<keyword evidence="4" id="KW-1003">Cell membrane</keyword>
<evidence type="ECO:0000256" key="7">
    <source>
        <dbReference type="ARBA" id="ARBA00022692"/>
    </source>
</evidence>
<dbReference type="Gene3D" id="1.10.287.130">
    <property type="match status" value="1"/>
</dbReference>
<dbReference type="PROSITE" id="PS50109">
    <property type="entry name" value="HIS_KIN"/>
    <property type="match status" value="1"/>
</dbReference>
<dbReference type="SUPFAM" id="SSF55874">
    <property type="entry name" value="ATPase domain of HSP90 chaperone/DNA topoisomerase II/histidine kinase"/>
    <property type="match status" value="1"/>
</dbReference>
<dbReference type="PRINTS" id="PR00344">
    <property type="entry name" value="BCTRLSENSOR"/>
</dbReference>
<dbReference type="SUPFAM" id="SSF103190">
    <property type="entry name" value="Sensory domain-like"/>
    <property type="match status" value="1"/>
</dbReference>
<accession>A0A1J4QL13</accession>
<dbReference type="InterPro" id="IPR005467">
    <property type="entry name" value="His_kinase_dom"/>
</dbReference>
<dbReference type="GO" id="GO:0005886">
    <property type="term" value="C:plasma membrane"/>
    <property type="evidence" value="ECO:0007669"/>
    <property type="project" value="UniProtKB-SubCell"/>
</dbReference>
<dbReference type="InterPro" id="IPR003660">
    <property type="entry name" value="HAMP_dom"/>
</dbReference>
<keyword evidence="8" id="KW-0418">Kinase</keyword>
<feature type="transmembrane region" description="Helical" evidence="11">
    <location>
        <begin position="285"/>
        <end position="309"/>
    </location>
</feature>
<dbReference type="PANTHER" id="PTHR43047:SF72">
    <property type="entry name" value="OSMOSENSING HISTIDINE PROTEIN KINASE SLN1"/>
    <property type="match status" value="1"/>
</dbReference>
<dbReference type="PANTHER" id="PTHR43047">
    <property type="entry name" value="TWO-COMPONENT HISTIDINE PROTEIN KINASE"/>
    <property type="match status" value="1"/>
</dbReference>
<reference evidence="14 15" key="1">
    <citation type="submission" date="2016-07" db="EMBL/GenBank/DDBJ databases">
        <title>Draft Genome Sequence of Oceanisphaera psychrotolerans, isolated from coastal sediment samples.</title>
        <authorList>
            <person name="Zhuo S."/>
            <person name="Ruan Z."/>
        </authorList>
    </citation>
    <scope>NUCLEOTIDE SEQUENCE [LARGE SCALE GENOMIC DNA]</scope>
    <source>
        <strain evidence="14 15">LAM-WHM-ZC</strain>
    </source>
</reference>
<keyword evidence="9 11" id="KW-1133">Transmembrane helix</keyword>
<evidence type="ECO:0000256" key="5">
    <source>
        <dbReference type="ARBA" id="ARBA00022553"/>
    </source>
</evidence>
<keyword evidence="11" id="KW-0472">Membrane</keyword>
<evidence type="ECO:0000256" key="3">
    <source>
        <dbReference type="ARBA" id="ARBA00012438"/>
    </source>
</evidence>
<dbReference type="Pfam" id="PF00512">
    <property type="entry name" value="HisKA"/>
    <property type="match status" value="1"/>
</dbReference>
<name>A0A1J4QL13_9GAMM</name>
<dbReference type="SUPFAM" id="SSF47384">
    <property type="entry name" value="Homodimeric domain of signal transducing histidine kinase"/>
    <property type="match status" value="1"/>
</dbReference>
<evidence type="ECO:0000256" key="4">
    <source>
        <dbReference type="ARBA" id="ARBA00022475"/>
    </source>
</evidence>
<dbReference type="Gene3D" id="3.30.565.10">
    <property type="entry name" value="Histidine kinase-like ATPase, C-terminal domain"/>
    <property type="match status" value="1"/>
</dbReference>
<evidence type="ECO:0000256" key="9">
    <source>
        <dbReference type="ARBA" id="ARBA00022989"/>
    </source>
</evidence>
<evidence type="ECO:0000256" key="8">
    <source>
        <dbReference type="ARBA" id="ARBA00022777"/>
    </source>
</evidence>
<evidence type="ECO:0000256" key="11">
    <source>
        <dbReference type="SAM" id="Phobius"/>
    </source>
</evidence>
<sequence>MRLSLKGRIALIILAGALLTVMAVLATAYHSLVGDFEQLHSEHQAREAIRSAEQVEQTLALRMNALESVSAQLSNGTMLDPAPVLTAKLERQRNLGSFFPDGIVVMDSDGTAIAESIMVPERLGTNYADRAHFQQLFETRQPVISHPIIGRTTGAPLISFLSPILSDDGDLLGVLSGVVNLAKTSILPEQRLAEALRDGVVFKILDTDNLVYVYNGADLSADLQPLPAPRQDPLIDAALSGFRLGVTERSDHRRWVFASTHLHQLGWVFVRAVSYEQAIAPARAFFLRFAGISVLIGGALALVAFWLAWTSMRPLESMTRQIRVMATHGGDNRPLSESGVSEVVSLARAFNQLTAERKALSEVKDDFVAVVSHELRTPLTSINGALKLVQSGATGVLPEKADELTALALRNGERLQTIINDLLDFNKLRAGKMELVPVSCLVAELVQEAISGNEPLARSHRVQLRSQTAVPLPARLDPLRLRQILDNLISNAIKFSPPGGWVTVRAEPISQGRLRLTVSDQGEGIPDSFHERLFERFAQAEYGTMRASKGTGLGLAICKELVEQMQGHIGFYNSDGAHLWVELPVMAPDDHGGAEIQPDEETGDDHAICTNQ</sequence>
<comment type="catalytic activity">
    <reaction evidence="1">
        <text>ATP + protein L-histidine = ADP + protein N-phospho-L-histidine.</text>
        <dbReference type="EC" id="2.7.13.3"/>
    </reaction>
</comment>
<evidence type="ECO:0000256" key="6">
    <source>
        <dbReference type="ARBA" id="ARBA00022679"/>
    </source>
</evidence>
<dbReference type="InterPro" id="IPR004358">
    <property type="entry name" value="Sig_transdc_His_kin-like_C"/>
</dbReference>
<dbReference type="CDD" id="cd06225">
    <property type="entry name" value="HAMP"/>
    <property type="match status" value="1"/>
</dbReference>
<evidence type="ECO:0000256" key="2">
    <source>
        <dbReference type="ARBA" id="ARBA00004651"/>
    </source>
</evidence>
<dbReference type="Pfam" id="PF00672">
    <property type="entry name" value="HAMP"/>
    <property type="match status" value="1"/>
</dbReference>
<protein>
    <recommendedName>
        <fullName evidence="3">histidine kinase</fullName>
        <ecNumber evidence="3">2.7.13.3</ecNumber>
    </recommendedName>
</protein>
<dbReference type="EC" id="2.7.13.3" evidence="3"/>
<dbReference type="EMBL" id="MDKE01000002">
    <property type="protein sequence ID" value="OIN14303.1"/>
    <property type="molecule type" value="Genomic_DNA"/>
</dbReference>
<evidence type="ECO:0000313" key="15">
    <source>
        <dbReference type="Proteomes" id="UP000243073"/>
    </source>
</evidence>
<dbReference type="SMART" id="SM00387">
    <property type="entry name" value="HATPase_c"/>
    <property type="match status" value="1"/>
</dbReference>
<dbReference type="CDD" id="cd00082">
    <property type="entry name" value="HisKA"/>
    <property type="match status" value="1"/>
</dbReference>
<evidence type="ECO:0000313" key="14">
    <source>
        <dbReference type="EMBL" id="OIN14303.1"/>
    </source>
</evidence>
<dbReference type="GO" id="GO:0000155">
    <property type="term" value="F:phosphorelay sensor kinase activity"/>
    <property type="evidence" value="ECO:0007669"/>
    <property type="project" value="InterPro"/>
</dbReference>